<reference evidence="2" key="2">
    <citation type="submission" date="2023-07" db="EMBL/GenBank/DDBJ databases">
        <authorList>
            <person name="Bai X.-H."/>
            <person name="Wang H.-H."/>
            <person name="Wang J."/>
            <person name="Ma M.-Y."/>
            <person name="Hu H.-H."/>
            <person name="Song Z.-L."/>
            <person name="Ma H.-G."/>
            <person name="Fan Y."/>
            <person name="Du C.-Y."/>
            <person name="Xu J.-C."/>
        </authorList>
    </citation>
    <scope>NUCLEOTIDE SEQUENCE</scope>
    <source>
        <strain evidence="2">CZ1</strain>
    </source>
</reference>
<dbReference type="Pfam" id="PF26314">
    <property type="entry name" value="MptA_B_family"/>
    <property type="match status" value="1"/>
</dbReference>
<organism evidence="2">
    <name type="scientific">Leptolyngbya boryana CZ1</name>
    <dbReference type="NCBI Taxonomy" id="3060204"/>
    <lineage>
        <taxon>Bacteria</taxon>
        <taxon>Bacillati</taxon>
        <taxon>Cyanobacteriota</taxon>
        <taxon>Cyanophyceae</taxon>
        <taxon>Leptolyngbyales</taxon>
        <taxon>Leptolyngbyaceae</taxon>
        <taxon>Leptolyngbya group</taxon>
        <taxon>Leptolyngbya</taxon>
    </lineage>
</organism>
<feature type="transmembrane region" description="Helical" evidence="1">
    <location>
        <begin position="50"/>
        <end position="73"/>
    </location>
</feature>
<dbReference type="AlphaFoldDB" id="A0AA97AT61"/>
<feature type="transmembrane region" description="Helical" evidence="1">
    <location>
        <begin position="85"/>
        <end position="103"/>
    </location>
</feature>
<feature type="transmembrane region" description="Helical" evidence="1">
    <location>
        <begin position="167"/>
        <end position="188"/>
    </location>
</feature>
<feature type="transmembrane region" description="Helical" evidence="1">
    <location>
        <begin position="441"/>
        <end position="461"/>
    </location>
</feature>
<evidence type="ECO:0008006" key="3">
    <source>
        <dbReference type="Google" id="ProtNLM"/>
    </source>
</evidence>
<keyword evidence="1" id="KW-1133">Transmembrane helix</keyword>
<evidence type="ECO:0000313" key="2">
    <source>
        <dbReference type="EMBL" id="WNZ48174.1"/>
    </source>
</evidence>
<name>A0AA97AT61_LEPBY</name>
<feature type="transmembrane region" description="Helical" evidence="1">
    <location>
        <begin position="417"/>
        <end position="435"/>
    </location>
</feature>
<feature type="transmembrane region" description="Helical" evidence="1">
    <location>
        <begin position="275"/>
        <end position="301"/>
    </location>
</feature>
<proteinExistence type="predicted"/>
<keyword evidence="1" id="KW-0812">Transmembrane</keyword>
<feature type="transmembrane region" description="Helical" evidence="1">
    <location>
        <begin position="343"/>
        <end position="362"/>
    </location>
</feature>
<reference evidence="2" key="1">
    <citation type="journal article" date="2023" name="Plants (Basel)">
        <title>Genomic Analysis of Leptolyngbya boryana CZ1 Reveals Efficient Carbon Fixation Modules.</title>
        <authorList>
            <person name="Bai X."/>
            <person name="Wang H."/>
            <person name="Cheng W."/>
            <person name="Wang J."/>
            <person name="Ma M."/>
            <person name="Hu H."/>
            <person name="Song Z."/>
            <person name="Ma H."/>
            <person name="Fan Y."/>
            <person name="Du C."/>
            <person name="Xu J."/>
        </authorList>
    </citation>
    <scope>NUCLEOTIDE SEQUENCE</scope>
    <source>
        <strain evidence="2">CZ1</strain>
    </source>
</reference>
<feature type="transmembrane region" description="Helical" evidence="1">
    <location>
        <begin position="240"/>
        <end position="268"/>
    </location>
</feature>
<evidence type="ECO:0000256" key="1">
    <source>
        <dbReference type="SAM" id="Phobius"/>
    </source>
</evidence>
<sequence>MNKTRILTAIALILTTFLSVVLLSLGIDKFYYVLAGGRKFATFPDLKTQLAIGGSYLALSIIYLIWLANLLSTSWIHSTWSFRQILIRTSAFWMLAFIAYPLGNDTYLYLHSGLMNLNGANPYLIRAGAYVTELSPYVDWAQTSTYGLISQAVFTFSAVFVTMSPIVALYIFKLICLLLHLLNSYLIWRWLPIPERGRITIAYLLHPLLLMEQVSSAHVDIFVSTSIVLFAVSYARQQYWMAFVALWGGFLSKTLPIIWTPWVAVTLLRQGHWRWLLGMIVASGAIVTGLVFTVMPNLAAWQSILNPGVSGQYQSSLMAIAKFFLDLVRIFHPDRLDLTQQRVILALLSNLTLAGFFGFYGWQLHRSDKRWNNTPQMLLEDMGWTTLVLMLLATSWLMPWYCSILITFAALIPKARLFGLTTLAFGLASSAQYLLGMNSSLKSVVSIGIPILTLIIGAIVLRSQSLPPTEPPTIALKPLQGQDVQTELN</sequence>
<dbReference type="EMBL" id="CP130144">
    <property type="protein sequence ID" value="WNZ48174.1"/>
    <property type="molecule type" value="Genomic_DNA"/>
</dbReference>
<feature type="transmembrane region" description="Helical" evidence="1">
    <location>
        <begin position="382"/>
        <end position="410"/>
    </location>
</feature>
<accession>A0AA97AT61</accession>
<keyword evidence="1" id="KW-0472">Membrane</keyword>
<gene>
    <name evidence="2" type="ORF">Q2T42_10060</name>
</gene>
<protein>
    <recommendedName>
        <fullName evidence="3">DUF2029 domain-containing protein</fullName>
    </recommendedName>
</protein>
<dbReference type="RefSeq" id="WP_268180539.1">
    <property type="nucleotide sequence ID" value="NZ_CP130144.1"/>
</dbReference>